<evidence type="ECO:0000313" key="5">
    <source>
        <dbReference type="Proteomes" id="UP000740605"/>
    </source>
</evidence>
<comment type="caution">
    <text evidence="4">The sequence shown here is derived from an EMBL/GenBank/DDBJ whole genome shotgun (WGS) entry which is preliminary data.</text>
</comment>
<dbReference type="SUPFAM" id="SSF56024">
    <property type="entry name" value="Phospholipase D/nuclease"/>
    <property type="match status" value="1"/>
</dbReference>
<evidence type="ECO:0000313" key="4">
    <source>
        <dbReference type="EMBL" id="MBT8797479.1"/>
    </source>
</evidence>
<name>A0ABS5XSH8_9MICO</name>
<dbReference type="SMART" id="SM00490">
    <property type="entry name" value="HELICc"/>
    <property type="match status" value="1"/>
</dbReference>
<keyword evidence="4" id="KW-0347">Helicase</keyword>
<proteinExistence type="predicted"/>
<dbReference type="Pfam" id="PF13091">
    <property type="entry name" value="PLDc_2"/>
    <property type="match status" value="1"/>
</dbReference>
<dbReference type="InterPro" id="IPR014001">
    <property type="entry name" value="Helicase_ATP-bd"/>
</dbReference>
<dbReference type="Gene3D" id="3.30.870.10">
    <property type="entry name" value="Endonuclease Chain A"/>
    <property type="match status" value="1"/>
</dbReference>
<feature type="domain" description="Helicase ATP-binding" evidence="2">
    <location>
        <begin position="243"/>
        <end position="394"/>
    </location>
</feature>
<evidence type="ECO:0000256" key="1">
    <source>
        <dbReference type="ARBA" id="ARBA00022801"/>
    </source>
</evidence>
<reference evidence="4 5" key="1">
    <citation type="submission" date="2021-03" db="EMBL/GenBank/DDBJ databases">
        <title>Microbacterium pauli sp. nov., isolated from microfiltered milk.</title>
        <authorList>
            <person name="Bellassi P."/>
            <person name="Fontana A."/>
            <person name="Callegari M.L."/>
            <person name="Lorenzo M."/>
            <person name="Cappa F."/>
        </authorList>
    </citation>
    <scope>NUCLEOTIDE SEQUENCE [LARGE SCALE GENOMIC DNA]</scope>
    <source>
        <strain evidence="4 5">DSM 18909</strain>
    </source>
</reference>
<dbReference type="CDD" id="cd18793">
    <property type="entry name" value="SF2_C_SNF"/>
    <property type="match status" value="1"/>
</dbReference>
<keyword evidence="5" id="KW-1185">Reference proteome</keyword>
<accession>A0ABS5XSH8</accession>
<dbReference type="InterPro" id="IPR025202">
    <property type="entry name" value="PLD-like_dom"/>
</dbReference>
<keyword evidence="4" id="KW-0547">Nucleotide-binding</keyword>
<dbReference type="SUPFAM" id="SSF52540">
    <property type="entry name" value="P-loop containing nucleoside triphosphate hydrolases"/>
    <property type="match status" value="2"/>
</dbReference>
<dbReference type="PANTHER" id="PTHR45766:SF6">
    <property type="entry name" value="SWI_SNF-RELATED MATRIX-ASSOCIATED ACTIN-DEPENDENT REGULATOR OF CHROMATIN SUBFAMILY A-LIKE PROTEIN 1"/>
    <property type="match status" value="1"/>
</dbReference>
<dbReference type="Gene3D" id="3.40.50.300">
    <property type="entry name" value="P-loop containing nucleotide triphosphate hydrolases"/>
    <property type="match status" value="2"/>
</dbReference>
<evidence type="ECO:0000259" key="3">
    <source>
        <dbReference type="PROSITE" id="PS51194"/>
    </source>
</evidence>
<dbReference type="GO" id="GO:0004386">
    <property type="term" value="F:helicase activity"/>
    <property type="evidence" value="ECO:0007669"/>
    <property type="project" value="UniProtKB-KW"/>
</dbReference>
<dbReference type="SMART" id="SM00487">
    <property type="entry name" value="DEXDc"/>
    <property type="match status" value="1"/>
</dbReference>
<dbReference type="EMBL" id="JAFLHG010000004">
    <property type="protein sequence ID" value="MBT8797479.1"/>
    <property type="molecule type" value="Genomic_DNA"/>
</dbReference>
<evidence type="ECO:0000259" key="2">
    <source>
        <dbReference type="PROSITE" id="PS51192"/>
    </source>
</evidence>
<dbReference type="RefSeq" id="WP_215486741.1">
    <property type="nucleotide sequence ID" value="NZ_BAAAPJ010000002.1"/>
</dbReference>
<feature type="domain" description="Helicase C-terminal" evidence="3">
    <location>
        <begin position="684"/>
        <end position="835"/>
    </location>
</feature>
<dbReference type="InterPro" id="IPR049730">
    <property type="entry name" value="SNF2/RAD54-like_C"/>
</dbReference>
<keyword evidence="1" id="KW-0378">Hydrolase</keyword>
<dbReference type="PROSITE" id="PS51194">
    <property type="entry name" value="HELICASE_CTER"/>
    <property type="match status" value="1"/>
</dbReference>
<sequence>MTTPTLSDLIVDNSDEHWKALDYVREWCQISESIDIATGHFELGAFLALDGEWQKVDKIRLLIGGETSRQTADAIAAALDRSIEVERADGDPLLTGAPAVVQAIRDGKIEIRTYREKKFHAKAYITHGRLSVVGSAALVGSSNFTKPGLTQNVELNVRFGGVEVRELQTWYDQHWEDSIPVEAELLKVLDHNVREFTPFEVWMKSLQTLTQSVDTPDREWETSESKIYPTLAPYQQEAFHGLLSMAQAWKGGFLTDGVGLGKTFVGLMLTEYYAVRKHQNVLILATKTAEDAVWRKELQERLPSLDGEFTNVRIMAHTDFQRKDAAERVERLKDRVDVVIIDEAHNFRNHGPTDSRWWKVQELCEGKTVFLLTATPINNSLLDFAHQTELFTGMQEGYFASLGISGLTAYLSGVERAFFRARFEAAISGAPVDLTDFDDLLRQDKLLQAIVWQNTRKYAKESSKAAGGPDVLFPEQQRPEVVSYSLSGHYGRLMDEIESAFQRSAPLFALPMYYPLAFSRDPDVDTRAQNRQQQVVALIRTIFLKRFESSIAAFAGSCLDLTTKVLDWLSMNSAGDEAAEERLQTWMGTYGDLRKRVHDQFRPTREFADIVDVSDLTAEELDELELALDPAEYKLDEMRNSAFDDLDQLRIFLELSLVAEGGDDKYDHLRTLIDPAQPLGAEPVFDPLFREQKVLIFTEFADTARYLHERLVADGIADVDRLDGSRTADRVAMIERFAPVYNRVSPADRAKQAPLRVLITTDVLAEGVNLQDGTLLVNYDLHWNPVRLIQRIGRVDRRRSQVQEDEITGRVEARVNERKEIRIRNFLPPDDIERLLALHGRVEGKILLISKTLGIPGGKLLHADDMLDDVKVLQAFKDEYEGELSPLEQLRLEYQELIAADPGLADRIEALPRGIGTGKSCSEKGVFACREVPTHVKTEDGPGYWTLDRPQVVWVLDRDGEQTEGVTEIADLIRSDATIALVGPTAAVAQALRAAEREQAKRYRKDVQLPLDAPAPRTVAWMELR</sequence>
<dbReference type="Proteomes" id="UP000740605">
    <property type="component" value="Unassembled WGS sequence"/>
</dbReference>
<dbReference type="InterPro" id="IPR006935">
    <property type="entry name" value="Helicase/UvrB_N"/>
</dbReference>
<dbReference type="Pfam" id="PF04851">
    <property type="entry name" value="ResIII"/>
    <property type="match status" value="1"/>
</dbReference>
<gene>
    <name evidence="4" type="ORF">J0P97_05275</name>
</gene>
<dbReference type="PANTHER" id="PTHR45766">
    <property type="entry name" value="DNA ANNEALING HELICASE AND ENDONUCLEASE ZRANB3 FAMILY MEMBER"/>
    <property type="match status" value="1"/>
</dbReference>
<organism evidence="4 5">
    <name type="scientific">Microbacterium flavum</name>
    <dbReference type="NCBI Taxonomy" id="415216"/>
    <lineage>
        <taxon>Bacteria</taxon>
        <taxon>Bacillati</taxon>
        <taxon>Actinomycetota</taxon>
        <taxon>Actinomycetes</taxon>
        <taxon>Micrococcales</taxon>
        <taxon>Microbacteriaceae</taxon>
        <taxon>Microbacterium</taxon>
    </lineage>
</organism>
<keyword evidence="4" id="KW-0067">ATP-binding</keyword>
<dbReference type="InterPro" id="IPR001650">
    <property type="entry name" value="Helicase_C-like"/>
</dbReference>
<dbReference type="PROSITE" id="PS51192">
    <property type="entry name" value="HELICASE_ATP_BIND_1"/>
    <property type="match status" value="1"/>
</dbReference>
<dbReference type="Pfam" id="PF00271">
    <property type="entry name" value="Helicase_C"/>
    <property type="match status" value="1"/>
</dbReference>
<protein>
    <submittedName>
        <fullName evidence="4">DEAD/DEAH box helicase family protein</fullName>
    </submittedName>
</protein>
<dbReference type="InterPro" id="IPR027417">
    <property type="entry name" value="P-loop_NTPase"/>
</dbReference>